<accession>A0A1C1YR03</accession>
<dbReference type="AlphaFoldDB" id="A0A1C1YR03"/>
<keyword evidence="3" id="KW-1185">Reference proteome</keyword>
<feature type="signal peptide" evidence="1">
    <location>
        <begin position="1"/>
        <end position="23"/>
    </location>
</feature>
<proteinExistence type="predicted"/>
<keyword evidence="1" id="KW-0732">Signal</keyword>
<evidence type="ECO:0000256" key="1">
    <source>
        <dbReference type="SAM" id="SignalP"/>
    </source>
</evidence>
<dbReference type="RefSeq" id="WP_066182930.1">
    <property type="nucleotide sequence ID" value="NZ_LQZT01000048.1"/>
</dbReference>
<evidence type="ECO:0000313" key="3">
    <source>
        <dbReference type="Proteomes" id="UP000094795"/>
    </source>
</evidence>
<comment type="caution">
    <text evidence="2">The sequence shown here is derived from an EMBL/GenBank/DDBJ whole genome shotgun (WGS) entry which is preliminary data.</text>
</comment>
<evidence type="ECO:0000313" key="2">
    <source>
        <dbReference type="EMBL" id="OCW55914.1"/>
    </source>
</evidence>
<name>A0A1C1YR03_9HYPH</name>
<dbReference type="EMBL" id="LQZT01000048">
    <property type="protein sequence ID" value="OCW55914.1"/>
    <property type="molecule type" value="Genomic_DNA"/>
</dbReference>
<dbReference type="OrthoDB" id="14727at2"/>
<dbReference type="InterPro" id="IPR007332">
    <property type="entry name" value="DUF411"/>
</dbReference>
<feature type="chain" id="PRO_5008656339" evidence="1">
    <location>
        <begin position="24"/>
        <end position="153"/>
    </location>
</feature>
<reference evidence="2 3" key="1">
    <citation type="submission" date="2015-12" db="EMBL/GenBank/DDBJ databases">
        <authorList>
            <person name="Shamseldin A."/>
            <person name="Moawad H."/>
            <person name="Abd El-Rahim W.M."/>
            <person name="Sadowsky M.J."/>
        </authorList>
    </citation>
    <scope>NUCLEOTIDE SEQUENCE [LARGE SCALE GENOMIC DNA]</scope>
    <source>
        <strain evidence="2 3">JC234</strain>
    </source>
</reference>
<protein>
    <submittedName>
        <fullName evidence="2">CopG family transcriptional regulator</fullName>
    </submittedName>
</protein>
<organism evidence="2 3">
    <name type="scientific">Hoeflea olei</name>
    <dbReference type="NCBI Taxonomy" id="1480615"/>
    <lineage>
        <taxon>Bacteria</taxon>
        <taxon>Pseudomonadati</taxon>
        <taxon>Pseudomonadota</taxon>
        <taxon>Alphaproteobacteria</taxon>
        <taxon>Hyphomicrobiales</taxon>
        <taxon>Rhizobiaceae</taxon>
        <taxon>Hoeflea</taxon>
    </lineage>
</organism>
<dbReference type="Pfam" id="PF04214">
    <property type="entry name" value="DUF411"/>
    <property type="match status" value="1"/>
</dbReference>
<sequence length="153" mass="16530">MKTIKQAALAALLSLFAAQAAMAQAMTVYKTPWCGCCEDWTKAMEAAGYDVTTHDIEDLTMVKKQAGVSPEMEGCHTASLELGSRTYVLEGHVPLQAIDKLIAEMPDIRGLSTPGMPAGSLGMGDDEDARYDVYAFTGRPQDTPTVYYEAGRE</sequence>
<gene>
    <name evidence="2" type="ORF">AWJ14_11800</name>
</gene>
<dbReference type="Proteomes" id="UP000094795">
    <property type="component" value="Unassembled WGS sequence"/>
</dbReference>